<accession>A0A430AIY1</accession>
<dbReference type="OrthoDB" id="9808360at2"/>
<protein>
    <recommendedName>
        <fullName evidence="3">Transcriptional regulator</fullName>
    </recommendedName>
</protein>
<dbReference type="SUPFAM" id="SSF46785">
    <property type="entry name" value="Winged helix' DNA-binding domain"/>
    <property type="match status" value="1"/>
</dbReference>
<dbReference type="GO" id="GO:0003700">
    <property type="term" value="F:DNA-binding transcription factor activity"/>
    <property type="evidence" value="ECO:0007669"/>
    <property type="project" value="TreeGrafter"/>
</dbReference>
<dbReference type="NCBIfam" id="TIGR00738">
    <property type="entry name" value="rrf2_super"/>
    <property type="match status" value="1"/>
</dbReference>
<dbReference type="GO" id="GO:0005829">
    <property type="term" value="C:cytosol"/>
    <property type="evidence" value="ECO:0007669"/>
    <property type="project" value="TreeGrafter"/>
</dbReference>
<dbReference type="InterPro" id="IPR000944">
    <property type="entry name" value="Tscrpt_reg_Rrf2"/>
</dbReference>
<evidence type="ECO:0008006" key="3">
    <source>
        <dbReference type="Google" id="ProtNLM"/>
    </source>
</evidence>
<reference evidence="1 2" key="1">
    <citation type="submission" date="2017-05" db="EMBL/GenBank/DDBJ databases">
        <title>Vagococcus spp. assemblies.</title>
        <authorList>
            <person name="Gulvik C.A."/>
        </authorList>
    </citation>
    <scope>NUCLEOTIDE SEQUENCE [LARGE SCALE GENOMIC DNA]</scope>
    <source>
        <strain evidence="1 2">DSM 24756</strain>
    </source>
</reference>
<keyword evidence="2" id="KW-1185">Reference proteome</keyword>
<evidence type="ECO:0000313" key="2">
    <source>
        <dbReference type="Proteomes" id="UP000288669"/>
    </source>
</evidence>
<dbReference type="EMBL" id="NGJZ01000001">
    <property type="protein sequence ID" value="RSU08045.1"/>
    <property type="molecule type" value="Genomic_DNA"/>
</dbReference>
<dbReference type="AlphaFoldDB" id="A0A430AIY1"/>
<name>A0A430AIY1_9ENTE</name>
<dbReference type="InterPro" id="IPR036390">
    <property type="entry name" value="WH_DNA-bd_sf"/>
</dbReference>
<dbReference type="PROSITE" id="PS51197">
    <property type="entry name" value="HTH_RRF2_2"/>
    <property type="match status" value="1"/>
</dbReference>
<dbReference type="PROSITE" id="PS01332">
    <property type="entry name" value="HTH_RRF2_1"/>
    <property type="match status" value="1"/>
</dbReference>
<dbReference type="InterPro" id="IPR036388">
    <property type="entry name" value="WH-like_DNA-bd_sf"/>
</dbReference>
<proteinExistence type="predicted"/>
<dbReference type="Pfam" id="PF02082">
    <property type="entry name" value="Rrf2"/>
    <property type="match status" value="1"/>
</dbReference>
<dbReference type="PANTHER" id="PTHR33221:SF9">
    <property type="entry name" value="RRF2 FAMILY PROTEIN"/>
    <property type="match status" value="1"/>
</dbReference>
<dbReference type="Gene3D" id="1.10.10.10">
    <property type="entry name" value="Winged helix-like DNA-binding domain superfamily/Winged helix DNA-binding domain"/>
    <property type="match status" value="1"/>
</dbReference>
<organism evidence="1 2">
    <name type="scientific">Vagococcus entomophilus</name>
    <dbReference type="NCBI Taxonomy" id="1160095"/>
    <lineage>
        <taxon>Bacteria</taxon>
        <taxon>Bacillati</taxon>
        <taxon>Bacillota</taxon>
        <taxon>Bacilli</taxon>
        <taxon>Lactobacillales</taxon>
        <taxon>Enterococcaceae</taxon>
        <taxon>Vagococcus</taxon>
    </lineage>
</organism>
<dbReference type="PANTHER" id="PTHR33221">
    <property type="entry name" value="WINGED HELIX-TURN-HELIX TRANSCRIPTIONAL REGULATOR, RRF2 FAMILY"/>
    <property type="match status" value="1"/>
</dbReference>
<dbReference type="InterPro" id="IPR030489">
    <property type="entry name" value="TR_Rrf2-type_CS"/>
</dbReference>
<sequence length="179" mass="20168">MKLTKSFEQAVCIMAMLSTQEIDSPITSETINLRLQCSYTYLRKIMRKLVVSGLVTSVPGNKGGFSLAKDANDISILDIVEAVEGPVDTYQTKNLIQNVFQDGKSEYVESGTERMQAIFRAADQKWSEELETVKVAKVVYDVLKEKSLNSIDWNKETQKEQHSLLKELSIRITDKGAKK</sequence>
<evidence type="ECO:0000313" key="1">
    <source>
        <dbReference type="EMBL" id="RSU08045.1"/>
    </source>
</evidence>
<comment type="caution">
    <text evidence="1">The sequence shown here is derived from an EMBL/GenBank/DDBJ whole genome shotgun (WGS) entry which is preliminary data.</text>
</comment>
<gene>
    <name evidence="1" type="ORF">CBF30_02035</name>
</gene>
<dbReference type="Proteomes" id="UP000288669">
    <property type="component" value="Unassembled WGS sequence"/>
</dbReference>
<dbReference type="RefSeq" id="WP_126822257.1">
    <property type="nucleotide sequence ID" value="NZ_JBHLWU010000001.1"/>
</dbReference>